<gene>
    <name evidence="2" type="ORF">RCG00_02180</name>
</gene>
<feature type="chain" id="PRO_5041377112" evidence="1">
    <location>
        <begin position="32"/>
        <end position="175"/>
    </location>
</feature>
<organism evidence="2">
    <name type="scientific">Thiothrix subterranea</name>
    <dbReference type="NCBI Taxonomy" id="2735563"/>
    <lineage>
        <taxon>Bacteria</taxon>
        <taxon>Pseudomonadati</taxon>
        <taxon>Pseudomonadota</taxon>
        <taxon>Gammaproteobacteria</taxon>
        <taxon>Thiotrichales</taxon>
        <taxon>Thiotrichaceae</taxon>
        <taxon>Thiothrix</taxon>
    </lineage>
</organism>
<accession>A0AA51MMX8</accession>
<reference evidence="2" key="1">
    <citation type="submission" date="2023-08" db="EMBL/GenBank/DDBJ databases">
        <title>New molecular markers tilS and rpoB for phylogenetic and monitoring studies of the genus Thiothrix biodiversity.</title>
        <authorList>
            <person name="Ravin N.V."/>
            <person name="Smolyakov D."/>
            <person name="Markov N.D."/>
            <person name="Beletsky A.V."/>
            <person name="Mardanov A.V."/>
            <person name="Rudenko T.S."/>
            <person name="Grabovich M.Y."/>
        </authorList>
    </citation>
    <scope>NUCLEOTIDE SEQUENCE</scope>
    <source>
        <strain evidence="2">DNT52</strain>
    </source>
</reference>
<feature type="signal peptide" evidence="1">
    <location>
        <begin position="1"/>
        <end position="31"/>
    </location>
</feature>
<dbReference type="EMBL" id="CP133217">
    <property type="protein sequence ID" value="WML87175.1"/>
    <property type="molecule type" value="Genomic_DNA"/>
</dbReference>
<dbReference type="AlphaFoldDB" id="A0AA51MMX8"/>
<dbReference type="InterPro" id="IPR018588">
    <property type="entry name" value="Dihaem_cytochrome-c"/>
</dbReference>
<evidence type="ECO:0000313" key="2">
    <source>
        <dbReference type="EMBL" id="WML87175.1"/>
    </source>
</evidence>
<evidence type="ECO:0000256" key="1">
    <source>
        <dbReference type="SAM" id="SignalP"/>
    </source>
</evidence>
<dbReference type="RefSeq" id="WP_308872020.1">
    <property type="nucleotide sequence ID" value="NZ_CP133197.1"/>
</dbReference>
<proteinExistence type="predicted"/>
<sequence length="175" mass="19354">MTMLKIKRNRVMTWVLGALLLGSVASLPVTADDDGDEYHEKSESKQTSAAMPPSWKTECAECHLAYPAKLLPASGWREIMGNLGQHFGTDASLDAATIAEILPFLEQNAGSERKYAAAKGKSALRITETRWFVHEHYDELSPAVWKRVSSPSNCAACHTTAEQGNYDEDFIKIPR</sequence>
<dbReference type="Proteomes" id="UP001229862">
    <property type="component" value="Chromosome"/>
</dbReference>
<keyword evidence="1" id="KW-0732">Signal</keyword>
<name>A0AA51MMX8_9GAMM</name>
<dbReference type="Pfam" id="PF09626">
    <property type="entry name" value="DHC"/>
    <property type="match status" value="1"/>
</dbReference>
<protein>
    <submittedName>
        <fullName evidence="2">Diheme cytochrome c</fullName>
    </submittedName>
</protein>